<evidence type="ECO:0000256" key="1">
    <source>
        <dbReference type="SAM" id="SignalP"/>
    </source>
</evidence>
<dbReference type="Proteomes" id="UP000191285">
    <property type="component" value="Unassembled WGS sequence"/>
</dbReference>
<feature type="signal peptide" evidence="1">
    <location>
        <begin position="1"/>
        <end position="21"/>
    </location>
</feature>
<keyword evidence="1" id="KW-0732">Signal</keyword>
<dbReference type="Pfam" id="PF11937">
    <property type="entry name" value="DUF3455"/>
    <property type="match status" value="1"/>
</dbReference>
<reference evidence="3" key="1">
    <citation type="journal article" date="2017" name="Nat. Microbiol.">
        <title>Global analysis of biosynthetic gene clusters reveals vast potential of secondary metabolite production in Penicillium species.</title>
        <authorList>
            <person name="Nielsen J.C."/>
            <person name="Grijseels S."/>
            <person name="Prigent S."/>
            <person name="Ji B."/>
            <person name="Dainat J."/>
            <person name="Nielsen K.F."/>
            <person name="Frisvad J.C."/>
            <person name="Workman M."/>
            <person name="Nielsen J."/>
        </authorList>
    </citation>
    <scope>NUCLEOTIDE SEQUENCE [LARGE SCALE GENOMIC DNA]</scope>
    <source>
        <strain evidence="3">IBT 24891</strain>
    </source>
</reference>
<organism evidence="2 3">
    <name type="scientific">Penicillium steckii</name>
    <dbReference type="NCBI Taxonomy" id="303698"/>
    <lineage>
        <taxon>Eukaryota</taxon>
        <taxon>Fungi</taxon>
        <taxon>Dikarya</taxon>
        <taxon>Ascomycota</taxon>
        <taxon>Pezizomycotina</taxon>
        <taxon>Eurotiomycetes</taxon>
        <taxon>Eurotiomycetidae</taxon>
        <taxon>Eurotiales</taxon>
        <taxon>Aspergillaceae</taxon>
        <taxon>Penicillium</taxon>
    </lineage>
</organism>
<gene>
    <name evidence="2" type="ORF">PENSTE_c009G01812</name>
</gene>
<evidence type="ECO:0000313" key="3">
    <source>
        <dbReference type="Proteomes" id="UP000191285"/>
    </source>
</evidence>
<dbReference type="InterPro" id="IPR021851">
    <property type="entry name" value="DUF3455"/>
</dbReference>
<name>A0A1V6T9H4_9EURO</name>
<dbReference type="EMBL" id="MLKD01000009">
    <property type="protein sequence ID" value="OQE23028.1"/>
    <property type="molecule type" value="Genomic_DNA"/>
</dbReference>
<feature type="chain" id="PRO_5012957951" description="Malate dehydrogenase" evidence="1">
    <location>
        <begin position="22"/>
        <end position="255"/>
    </location>
</feature>
<keyword evidence="3" id="KW-1185">Reference proteome</keyword>
<dbReference type="OrthoDB" id="1859733at2759"/>
<evidence type="ECO:0008006" key="4">
    <source>
        <dbReference type="Google" id="ProtNLM"/>
    </source>
</evidence>
<accession>A0A1V6T9H4</accession>
<protein>
    <recommendedName>
        <fullName evidence="4">Malate dehydrogenase</fullName>
    </recommendedName>
</protein>
<proteinExistence type="predicted"/>
<dbReference type="PANTHER" id="PTHR35567:SF1">
    <property type="entry name" value="CONSERVED FUNGAL PROTEIN (AFU_ORTHOLOGUE AFUA_1G14230)"/>
    <property type="match status" value="1"/>
</dbReference>
<comment type="caution">
    <text evidence="2">The sequence shown here is derived from an EMBL/GenBank/DDBJ whole genome shotgun (WGS) entry which is preliminary data.</text>
</comment>
<sequence>MLHIHFKVLIVATTCLSGAFALPGPLRLASTFSEITTELQHITLGNCSLKDVELPINDTKVKLPEPSPHLDLKYVVIGRGTQNYSCNFGESVHHPKKSSTPKATGAVATLFDASCIASQSSSLLHEFPAIMGHTTLGSLAFLAETLALSTKTSNLIIGEHYFNAAGDPFFDLRLSGSDTWIVSKKDASVNAPTRRSQPFGKEGSDVPWLKLDCKDCKGVKEVYRVMTVDGVAPSTCDGQNDAVLVDYAAEYWFYG</sequence>
<dbReference type="AlphaFoldDB" id="A0A1V6T9H4"/>
<evidence type="ECO:0000313" key="2">
    <source>
        <dbReference type="EMBL" id="OQE23028.1"/>
    </source>
</evidence>
<dbReference type="PANTHER" id="PTHR35567">
    <property type="entry name" value="MALATE DEHYDROGENASE (AFU_ORTHOLOGUE AFUA_2G13800)"/>
    <property type="match status" value="1"/>
</dbReference>